<dbReference type="InterPro" id="IPR050493">
    <property type="entry name" value="FAD-dep_Monooxygenase_BioMet"/>
</dbReference>
<evidence type="ECO:0000256" key="2">
    <source>
        <dbReference type="ARBA" id="ARBA00023033"/>
    </source>
</evidence>
<dbReference type="Proteomes" id="UP001485459">
    <property type="component" value="Chromosome"/>
</dbReference>
<sequence>MLIATPNGPARLLTKRLRRPCFFTRFLTNISRGLSLPGLIFMLNMEATFTIIGGGIAGLTAAIALRRQGIDPLVFEAAPELHPVGAGLGLAANAIRALALLGVEKEILAKGRFLEGMAFRTDKDALLIRMDTATITQRAGQDNFCIHRGDLHEALLHHLDRSRIFTGKALESVVHDGGRLRLRFRDGSEHLTDYLIGADGIHSAVRHVVLPDVQPRYAGYTCWRCVVPGAQPKGLQGVEEILGPAGRFGIVPLAGNRTYWFACVNAPRRDPGMQNADAAALAHIFAAYPARVLDLLKASEGQPLIWGDITDLPAGHRYDHGNIVLIGDAAHATTPNMGQGACQAIEDAVILAAEIGRHRNDPAEAFRRFTNRRLERTRMVVRRSRMMGQMAQWQHPVLRALRNMLFRLTPQAVFRRQLVALYNVDLT</sequence>
<keyword evidence="2 4" id="KW-0503">Monooxygenase</keyword>
<feature type="domain" description="FAD-binding" evidence="3">
    <location>
        <begin position="50"/>
        <end position="383"/>
    </location>
</feature>
<protein>
    <submittedName>
        <fullName evidence="4">FAD-dependent monooxygenase</fullName>
    </submittedName>
</protein>
<dbReference type="InterPro" id="IPR002938">
    <property type="entry name" value="FAD-bd"/>
</dbReference>
<organism evidence="4 5">
    <name type="scientific">Chitinophaga pollutisoli</name>
    <dbReference type="NCBI Taxonomy" id="3133966"/>
    <lineage>
        <taxon>Bacteria</taxon>
        <taxon>Pseudomonadati</taxon>
        <taxon>Bacteroidota</taxon>
        <taxon>Chitinophagia</taxon>
        <taxon>Chitinophagales</taxon>
        <taxon>Chitinophagaceae</taxon>
        <taxon>Chitinophaga</taxon>
    </lineage>
</organism>
<evidence type="ECO:0000259" key="3">
    <source>
        <dbReference type="Pfam" id="PF01494"/>
    </source>
</evidence>
<gene>
    <name evidence="4" type="ORF">WJU16_19200</name>
</gene>
<dbReference type="PRINTS" id="PR00420">
    <property type="entry name" value="RNGMNOXGNASE"/>
</dbReference>
<dbReference type="Gene3D" id="3.50.50.60">
    <property type="entry name" value="FAD/NAD(P)-binding domain"/>
    <property type="match status" value="1"/>
</dbReference>
<keyword evidence="5" id="KW-1185">Reference proteome</keyword>
<dbReference type="GO" id="GO:0004497">
    <property type="term" value="F:monooxygenase activity"/>
    <property type="evidence" value="ECO:0007669"/>
    <property type="project" value="UniProtKB-KW"/>
</dbReference>
<accession>A0ABZ2YME6</accession>
<reference evidence="5" key="1">
    <citation type="submission" date="2024-03" db="EMBL/GenBank/DDBJ databases">
        <title>Chitinophaga horti sp. nov., isolated from garden soil.</title>
        <authorList>
            <person name="Lee D.S."/>
            <person name="Han D.M."/>
            <person name="Baek J.H."/>
            <person name="Choi D.G."/>
            <person name="Jeon J.H."/>
            <person name="Jeon C.O."/>
        </authorList>
    </citation>
    <scope>NUCLEOTIDE SEQUENCE [LARGE SCALE GENOMIC DNA]</scope>
    <source>
        <strain evidence="5">GPA1</strain>
    </source>
</reference>
<dbReference type="InterPro" id="IPR036188">
    <property type="entry name" value="FAD/NAD-bd_sf"/>
</dbReference>
<evidence type="ECO:0000313" key="4">
    <source>
        <dbReference type="EMBL" id="WZN40099.1"/>
    </source>
</evidence>
<proteinExistence type="predicted"/>
<evidence type="ECO:0000256" key="1">
    <source>
        <dbReference type="ARBA" id="ARBA00023002"/>
    </source>
</evidence>
<evidence type="ECO:0000313" key="5">
    <source>
        <dbReference type="Proteomes" id="UP001485459"/>
    </source>
</evidence>
<keyword evidence="1" id="KW-0560">Oxidoreductase</keyword>
<dbReference type="PANTHER" id="PTHR13789">
    <property type="entry name" value="MONOOXYGENASE"/>
    <property type="match status" value="1"/>
</dbReference>
<name>A0ABZ2YME6_9BACT</name>
<dbReference type="PANTHER" id="PTHR13789:SF309">
    <property type="entry name" value="PUTATIVE (AFU_ORTHOLOGUE AFUA_6G14510)-RELATED"/>
    <property type="match status" value="1"/>
</dbReference>
<dbReference type="EMBL" id="CP149822">
    <property type="protein sequence ID" value="WZN40099.1"/>
    <property type="molecule type" value="Genomic_DNA"/>
</dbReference>
<dbReference type="SUPFAM" id="SSF51905">
    <property type="entry name" value="FAD/NAD(P)-binding domain"/>
    <property type="match status" value="1"/>
</dbReference>
<dbReference type="RefSeq" id="WP_341835033.1">
    <property type="nucleotide sequence ID" value="NZ_CP149822.1"/>
</dbReference>
<dbReference type="Pfam" id="PF01494">
    <property type="entry name" value="FAD_binding_3"/>
    <property type="match status" value="1"/>
</dbReference>